<gene>
    <name evidence="1" type="ORF">AVEN_37211_1</name>
    <name evidence="2" type="ORF">AVEN_67228_1</name>
</gene>
<dbReference type="EMBL" id="BGPR01091473">
    <property type="protein sequence ID" value="GBM23438.1"/>
    <property type="molecule type" value="Genomic_DNA"/>
</dbReference>
<accession>A0A4Y2E5Y5</accession>
<organism evidence="2 3">
    <name type="scientific">Araneus ventricosus</name>
    <name type="common">Orbweaver spider</name>
    <name type="synonym">Epeira ventricosa</name>
    <dbReference type="NCBI Taxonomy" id="182803"/>
    <lineage>
        <taxon>Eukaryota</taxon>
        <taxon>Metazoa</taxon>
        <taxon>Ecdysozoa</taxon>
        <taxon>Arthropoda</taxon>
        <taxon>Chelicerata</taxon>
        <taxon>Arachnida</taxon>
        <taxon>Araneae</taxon>
        <taxon>Araneomorphae</taxon>
        <taxon>Entelegynae</taxon>
        <taxon>Araneoidea</taxon>
        <taxon>Araneidae</taxon>
        <taxon>Araneus</taxon>
    </lineage>
</organism>
<comment type="caution">
    <text evidence="2">The sequence shown here is derived from an EMBL/GenBank/DDBJ whole genome shotgun (WGS) entry which is preliminary data.</text>
</comment>
<evidence type="ECO:0000313" key="3">
    <source>
        <dbReference type="Proteomes" id="UP000499080"/>
    </source>
</evidence>
<keyword evidence="3" id="KW-1185">Reference proteome</keyword>
<name>A0A4Y2E5Y5_ARAVE</name>
<evidence type="ECO:0000313" key="1">
    <source>
        <dbReference type="EMBL" id="GBM23432.1"/>
    </source>
</evidence>
<sequence length="144" mass="17127">MPFSIKDVYIERSLTLSDLRDFNKKCLVKLEDMECIKNRIVKDFIDQLHLPLILPAHMEPTEFQDVLMRMKRRIEINFIEFKQLVVAHGVCVQKLRDLLIVYDESSTIMWWHHVNECEQLKPSLEERLSELISAINQAKNDLFL</sequence>
<dbReference type="EMBL" id="BGPR01091472">
    <property type="protein sequence ID" value="GBM23432.1"/>
    <property type="molecule type" value="Genomic_DNA"/>
</dbReference>
<reference evidence="2 3" key="1">
    <citation type="journal article" date="2019" name="Sci. Rep.">
        <title>Orb-weaving spider Araneus ventricosus genome elucidates the spidroin gene catalogue.</title>
        <authorList>
            <person name="Kono N."/>
            <person name="Nakamura H."/>
            <person name="Ohtoshi R."/>
            <person name="Moran D.A.P."/>
            <person name="Shinohara A."/>
            <person name="Yoshida Y."/>
            <person name="Fujiwara M."/>
            <person name="Mori M."/>
            <person name="Tomita M."/>
            <person name="Arakawa K."/>
        </authorList>
    </citation>
    <scope>NUCLEOTIDE SEQUENCE [LARGE SCALE GENOMIC DNA]</scope>
</reference>
<evidence type="ECO:0000313" key="2">
    <source>
        <dbReference type="EMBL" id="GBM23438.1"/>
    </source>
</evidence>
<proteinExistence type="predicted"/>
<protein>
    <submittedName>
        <fullName evidence="2">Uncharacterized protein</fullName>
    </submittedName>
</protein>
<dbReference type="Proteomes" id="UP000499080">
    <property type="component" value="Unassembled WGS sequence"/>
</dbReference>
<dbReference type="AlphaFoldDB" id="A0A4Y2E5Y5"/>